<keyword evidence="3" id="KW-1185">Reference proteome</keyword>
<protein>
    <recommendedName>
        <fullName evidence="4">Actin</fullName>
    </recommendedName>
</protein>
<dbReference type="VEuPathDB" id="AmoebaDB:NAEGRDRAFT_50292"/>
<sequence length="376" mass="41998">MASQLPTVVIDNGSGFIKAGVAGYQSPSAVFSNMIGKAKDTSVLVGTVNREHYVGHSAQSKRGVLQLDYPMVHGTIENYDHWESVIAHTYYNELKLAPEEQPLLLTDAPFTPKVQREKVCEILMEKFEVPAFYLGIQGALSLMASGRLTGVCLDVGDGAAHCVPMYDGLVMLHAVLRLNIAGRDVTEYLMKMLSEKDHNFHTTAEHEIIRQMKEKHCYIPLDYDEEMEKAEESSSLDQVYNLPDGTAITINSERFRAPEVLFYPQLIGMESSGIHELLFESISRSPIDVRKTLYRNSVLAGGSTKFEGIEERLTKEMTEKAPSSMDIRIVAGDRRDQLAWIGGSIRATLSSFFDLCVTREQYDEVGPEIVHLKTEV</sequence>
<dbReference type="PRINTS" id="PR00190">
    <property type="entry name" value="ACTIN"/>
</dbReference>
<dbReference type="FunFam" id="3.90.640.10:FF:000047">
    <property type="entry name" value="Actin, alpha skeletal muscle"/>
    <property type="match status" value="1"/>
</dbReference>
<dbReference type="InterPro" id="IPR043129">
    <property type="entry name" value="ATPase_NBD"/>
</dbReference>
<dbReference type="InterPro" id="IPR004000">
    <property type="entry name" value="Actin"/>
</dbReference>
<organism evidence="3">
    <name type="scientific">Naegleria gruberi</name>
    <name type="common">Amoeba</name>
    <dbReference type="NCBI Taxonomy" id="5762"/>
    <lineage>
        <taxon>Eukaryota</taxon>
        <taxon>Discoba</taxon>
        <taxon>Heterolobosea</taxon>
        <taxon>Tetramitia</taxon>
        <taxon>Eutetramitia</taxon>
        <taxon>Vahlkampfiidae</taxon>
        <taxon>Naegleria</taxon>
    </lineage>
</organism>
<dbReference type="GeneID" id="8852029"/>
<dbReference type="AlphaFoldDB" id="D2VKG9"/>
<dbReference type="OMA" id="YPQLIGM"/>
<evidence type="ECO:0000256" key="1">
    <source>
        <dbReference type="RuleBase" id="RU000487"/>
    </source>
</evidence>
<accession>D2VKG9</accession>
<dbReference type="EMBL" id="GG738878">
    <property type="protein sequence ID" value="EFC42687.1"/>
    <property type="molecule type" value="Genomic_DNA"/>
</dbReference>
<gene>
    <name evidence="2" type="ORF">NAEGRDRAFT_50292</name>
</gene>
<comment type="similarity">
    <text evidence="1">Belongs to the actin family.</text>
</comment>
<dbReference type="Pfam" id="PF00022">
    <property type="entry name" value="Actin"/>
    <property type="match status" value="1"/>
</dbReference>
<evidence type="ECO:0008006" key="4">
    <source>
        <dbReference type="Google" id="ProtNLM"/>
    </source>
</evidence>
<name>D2VKG9_NAEGR</name>
<dbReference type="Proteomes" id="UP000006671">
    <property type="component" value="Unassembled WGS sequence"/>
</dbReference>
<dbReference type="FunFam" id="3.30.420.40:FF:000050">
    <property type="entry name" value="Actin, alpha skeletal muscle"/>
    <property type="match status" value="1"/>
</dbReference>
<reference evidence="2 3" key="1">
    <citation type="journal article" date="2010" name="Cell">
        <title>The genome of Naegleria gruberi illuminates early eukaryotic versatility.</title>
        <authorList>
            <person name="Fritz-Laylin L.K."/>
            <person name="Prochnik S.E."/>
            <person name="Ginger M.L."/>
            <person name="Dacks J.B."/>
            <person name="Carpenter M.L."/>
            <person name="Field M.C."/>
            <person name="Kuo A."/>
            <person name="Paredez A."/>
            <person name="Chapman J."/>
            <person name="Pham J."/>
            <person name="Shu S."/>
            <person name="Neupane R."/>
            <person name="Cipriano M."/>
            <person name="Mancuso J."/>
            <person name="Tu H."/>
            <person name="Salamov A."/>
            <person name="Lindquist E."/>
            <person name="Shapiro H."/>
            <person name="Lucas S."/>
            <person name="Grigoriev I.V."/>
            <person name="Cande W.Z."/>
            <person name="Fulton C."/>
            <person name="Rokhsar D.S."/>
            <person name="Dawson S.C."/>
        </authorList>
    </citation>
    <scope>NUCLEOTIDE SEQUENCE [LARGE SCALE GENOMIC DNA]</scope>
    <source>
        <strain evidence="2 3">NEG-M</strain>
    </source>
</reference>
<dbReference type="SUPFAM" id="SSF53067">
    <property type="entry name" value="Actin-like ATPase domain"/>
    <property type="match status" value="2"/>
</dbReference>
<dbReference type="eggNOG" id="KOG0676">
    <property type="taxonomic scope" value="Eukaryota"/>
</dbReference>
<dbReference type="OrthoDB" id="10249424at2759"/>
<dbReference type="PANTHER" id="PTHR11937">
    <property type="entry name" value="ACTIN"/>
    <property type="match status" value="1"/>
</dbReference>
<dbReference type="InParanoid" id="D2VKG9"/>
<dbReference type="RefSeq" id="XP_002675431.1">
    <property type="nucleotide sequence ID" value="XM_002675385.1"/>
</dbReference>
<dbReference type="STRING" id="5762.D2VKG9"/>
<dbReference type="Gene3D" id="3.90.640.10">
    <property type="entry name" value="Actin, Chain A, domain 4"/>
    <property type="match status" value="1"/>
</dbReference>
<proteinExistence type="inferred from homology"/>
<dbReference type="KEGG" id="ngr:NAEGRDRAFT_50292"/>
<evidence type="ECO:0000313" key="2">
    <source>
        <dbReference type="EMBL" id="EFC42687.1"/>
    </source>
</evidence>
<dbReference type="Gene3D" id="3.30.420.40">
    <property type="match status" value="2"/>
</dbReference>
<dbReference type="SMART" id="SM00268">
    <property type="entry name" value="ACTIN"/>
    <property type="match status" value="1"/>
</dbReference>
<evidence type="ECO:0000313" key="3">
    <source>
        <dbReference type="Proteomes" id="UP000006671"/>
    </source>
</evidence>